<dbReference type="AlphaFoldDB" id="A0AAW2WIB9"/>
<evidence type="ECO:0000256" key="1">
    <source>
        <dbReference type="SAM" id="MobiDB-lite"/>
    </source>
</evidence>
<sequence length="123" mass="13663">MGTNDGRGPPPLDSPFHCESNETLPTNFHQVPDDIRKLKVFAVVGVVPPFLPPPRARSPSDNHLCWSLRGEQNHSVGFCQRSLTGDGALHLQPGRFSTTHLQLVRVNPNQLGQDDVVSKWTEY</sequence>
<feature type="region of interest" description="Disordered" evidence="1">
    <location>
        <begin position="1"/>
        <end position="27"/>
    </location>
</feature>
<evidence type="ECO:0000313" key="2">
    <source>
        <dbReference type="EMBL" id="KAL0441238.1"/>
    </source>
</evidence>
<organism evidence="2">
    <name type="scientific">Sesamum radiatum</name>
    <name type="common">Black benniseed</name>
    <dbReference type="NCBI Taxonomy" id="300843"/>
    <lineage>
        <taxon>Eukaryota</taxon>
        <taxon>Viridiplantae</taxon>
        <taxon>Streptophyta</taxon>
        <taxon>Embryophyta</taxon>
        <taxon>Tracheophyta</taxon>
        <taxon>Spermatophyta</taxon>
        <taxon>Magnoliopsida</taxon>
        <taxon>eudicotyledons</taxon>
        <taxon>Gunneridae</taxon>
        <taxon>Pentapetalae</taxon>
        <taxon>asterids</taxon>
        <taxon>lamiids</taxon>
        <taxon>Lamiales</taxon>
        <taxon>Pedaliaceae</taxon>
        <taxon>Sesamum</taxon>
    </lineage>
</organism>
<accession>A0AAW2WIB9</accession>
<proteinExistence type="predicted"/>
<dbReference type="EMBL" id="JACGWJ010000001">
    <property type="protein sequence ID" value="KAL0441238.1"/>
    <property type="molecule type" value="Genomic_DNA"/>
</dbReference>
<reference evidence="2" key="2">
    <citation type="journal article" date="2024" name="Plant">
        <title>Genomic evolution and insights into agronomic trait innovations of Sesamum species.</title>
        <authorList>
            <person name="Miao H."/>
            <person name="Wang L."/>
            <person name="Qu L."/>
            <person name="Liu H."/>
            <person name="Sun Y."/>
            <person name="Le M."/>
            <person name="Wang Q."/>
            <person name="Wei S."/>
            <person name="Zheng Y."/>
            <person name="Lin W."/>
            <person name="Duan Y."/>
            <person name="Cao H."/>
            <person name="Xiong S."/>
            <person name="Wang X."/>
            <person name="Wei L."/>
            <person name="Li C."/>
            <person name="Ma Q."/>
            <person name="Ju M."/>
            <person name="Zhao R."/>
            <person name="Li G."/>
            <person name="Mu C."/>
            <person name="Tian Q."/>
            <person name="Mei H."/>
            <person name="Zhang T."/>
            <person name="Gao T."/>
            <person name="Zhang H."/>
        </authorList>
    </citation>
    <scope>NUCLEOTIDE SEQUENCE</scope>
    <source>
        <strain evidence="2">G02</strain>
    </source>
</reference>
<gene>
    <name evidence="2" type="ORF">Sradi_0062700</name>
</gene>
<name>A0AAW2WIB9_SESRA</name>
<protein>
    <submittedName>
        <fullName evidence="2">Uncharacterized protein</fullName>
    </submittedName>
</protein>
<reference evidence="2" key="1">
    <citation type="submission" date="2020-06" db="EMBL/GenBank/DDBJ databases">
        <authorList>
            <person name="Li T."/>
            <person name="Hu X."/>
            <person name="Zhang T."/>
            <person name="Song X."/>
            <person name="Zhang H."/>
            <person name="Dai N."/>
            <person name="Sheng W."/>
            <person name="Hou X."/>
            <person name="Wei L."/>
        </authorList>
    </citation>
    <scope>NUCLEOTIDE SEQUENCE</scope>
    <source>
        <strain evidence="2">G02</strain>
        <tissue evidence="2">Leaf</tissue>
    </source>
</reference>
<comment type="caution">
    <text evidence="2">The sequence shown here is derived from an EMBL/GenBank/DDBJ whole genome shotgun (WGS) entry which is preliminary data.</text>
</comment>